<evidence type="ECO:0000313" key="2">
    <source>
        <dbReference type="Proteomes" id="UP000317078"/>
    </source>
</evidence>
<dbReference type="EMBL" id="RCZP01000018">
    <property type="protein sequence ID" value="TPG53252.1"/>
    <property type="molecule type" value="Genomic_DNA"/>
</dbReference>
<protein>
    <submittedName>
        <fullName evidence="1">Uncharacterized protein</fullName>
    </submittedName>
</protein>
<dbReference type="AlphaFoldDB" id="A0A502FVG5"/>
<evidence type="ECO:0000313" key="1">
    <source>
        <dbReference type="EMBL" id="TPG53252.1"/>
    </source>
</evidence>
<proteinExistence type="predicted"/>
<dbReference type="RefSeq" id="WP_140884954.1">
    <property type="nucleotide sequence ID" value="NZ_RCZP01000018.1"/>
</dbReference>
<gene>
    <name evidence="1" type="ORF">EAH89_17185</name>
</gene>
<comment type="caution">
    <text evidence="1">The sequence shown here is derived from an EMBL/GenBank/DDBJ whole genome shotgun (WGS) entry which is preliminary data.</text>
</comment>
<organism evidence="1 2">
    <name type="scientific">Muricoccus nepalensis</name>
    <dbReference type="NCBI Taxonomy" id="1854500"/>
    <lineage>
        <taxon>Bacteria</taxon>
        <taxon>Pseudomonadati</taxon>
        <taxon>Pseudomonadota</taxon>
        <taxon>Alphaproteobacteria</taxon>
        <taxon>Acetobacterales</taxon>
        <taxon>Roseomonadaceae</taxon>
        <taxon>Muricoccus</taxon>
    </lineage>
</organism>
<accession>A0A502FVG5</accession>
<keyword evidence="2" id="KW-1185">Reference proteome</keyword>
<sequence>MAATAAQAESSHYLAEAARIVRAFVSVHGTKRGLFHAAEVIGAKPSRAREMLYERARRIEAYEMDRLREAELEVIRQRLAVLDNEAAEIRARLETHR</sequence>
<reference evidence="1 2" key="1">
    <citation type="journal article" date="2019" name="Environ. Microbiol.">
        <title>Species interactions and distinct microbial communities in high Arctic permafrost affected cryosols are associated with the CH4 and CO2 gas fluxes.</title>
        <authorList>
            <person name="Altshuler I."/>
            <person name="Hamel J."/>
            <person name="Turney S."/>
            <person name="Magnuson E."/>
            <person name="Levesque R."/>
            <person name="Greer C."/>
            <person name="Whyte L.G."/>
        </authorList>
    </citation>
    <scope>NUCLEOTIDE SEQUENCE [LARGE SCALE GENOMIC DNA]</scope>
    <source>
        <strain evidence="1 2">S9.3B</strain>
    </source>
</reference>
<name>A0A502FVG5_9PROT</name>
<dbReference type="Proteomes" id="UP000317078">
    <property type="component" value="Unassembled WGS sequence"/>
</dbReference>